<organism evidence="9 10">
    <name type="scientific">Actinotignum timonense</name>
    <dbReference type="NCBI Taxonomy" id="1870995"/>
    <lineage>
        <taxon>Bacteria</taxon>
        <taxon>Bacillati</taxon>
        <taxon>Actinomycetota</taxon>
        <taxon>Actinomycetes</taxon>
        <taxon>Actinomycetales</taxon>
        <taxon>Actinomycetaceae</taxon>
        <taxon>Actinotignum</taxon>
    </lineage>
</organism>
<dbReference type="PROSITE" id="PS51257">
    <property type="entry name" value="PROKAR_LIPOPROTEIN"/>
    <property type="match status" value="1"/>
</dbReference>
<dbReference type="RefSeq" id="WP_026428815.1">
    <property type="nucleotide sequence ID" value="NZ_CAUPFC010000007.1"/>
</dbReference>
<accession>A0AAW9HCE3</accession>
<dbReference type="Gene3D" id="3.10.50.40">
    <property type="match status" value="1"/>
</dbReference>
<protein>
    <recommendedName>
        <fullName evidence="2 5">peptidylprolyl isomerase</fullName>
        <ecNumber evidence="2 5">5.2.1.8</ecNumber>
    </recommendedName>
</protein>
<dbReference type="GO" id="GO:0003755">
    <property type="term" value="F:peptidyl-prolyl cis-trans isomerase activity"/>
    <property type="evidence" value="ECO:0007669"/>
    <property type="project" value="UniProtKB-KW"/>
</dbReference>
<name>A0AAW9HCE3_9ACTO</name>
<evidence type="ECO:0000256" key="6">
    <source>
        <dbReference type="SAM" id="MobiDB-lite"/>
    </source>
</evidence>
<comment type="catalytic activity">
    <reaction evidence="1 5">
        <text>[protein]-peptidylproline (omega=180) = [protein]-peptidylproline (omega=0)</text>
        <dbReference type="Rhea" id="RHEA:16237"/>
        <dbReference type="Rhea" id="RHEA-COMP:10747"/>
        <dbReference type="Rhea" id="RHEA-COMP:10748"/>
        <dbReference type="ChEBI" id="CHEBI:83833"/>
        <dbReference type="ChEBI" id="CHEBI:83834"/>
        <dbReference type="EC" id="5.2.1.8"/>
    </reaction>
</comment>
<sequence>MGKKILAGCTAALLACSLAACSGGNDGAASSTPAASESASAEASGAVESPAPGEVPEIVYSEEGMPSLGGTAQAPLLEFPKGDAPADVRVRVLEQGSGAELGADAVAKVNYVGQVWGKNEPFDSSYSRNAPATFPLAQVIPGWSHTLAKAHVGDKLILSIPAKWGYGPSGGTQDGSIGATDTIAFYVEILDAWNAKSAGEAGATVETAADALPVEYKGDLGQPITEIRVKEGAEAPAELKATVIARGSGAPLPEKGTYVLQFAAAQWDNAHAENTWAPTTANYPAGPRSVPSTQQIFAPLAGVPVGSRVLLSVPSKDNPAQAIAVVVDILSAV</sequence>
<evidence type="ECO:0000256" key="2">
    <source>
        <dbReference type="ARBA" id="ARBA00013194"/>
    </source>
</evidence>
<dbReference type="Proteomes" id="UP001288320">
    <property type="component" value="Unassembled WGS sequence"/>
</dbReference>
<feature type="chain" id="PRO_5043948117" description="peptidylprolyl isomerase" evidence="7">
    <location>
        <begin position="23"/>
        <end position="333"/>
    </location>
</feature>
<evidence type="ECO:0000256" key="7">
    <source>
        <dbReference type="SAM" id="SignalP"/>
    </source>
</evidence>
<evidence type="ECO:0000259" key="8">
    <source>
        <dbReference type="PROSITE" id="PS50059"/>
    </source>
</evidence>
<dbReference type="SUPFAM" id="SSF54534">
    <property type="entry name" value="FKBP-like"/>
    <property type="match status" value="1"/>
</dbReference>
<dbReference type="PANTHER" id="PTHR45779:SF7">
    <property type="entry name" value="PEPTIDYLPROLYL ISOMERASE"/>
    <property type="match status" value="1"/>
</dbReference>
<dbReference type="EMBL" id="JAWNFV010000005">
    <property type="protein sequence ID" value="MDY5140338.1"/>
    <property type="molecule type" value="Genomic_DNA"/>
</dbReference>
<dbReference type="InterPro" id="IPR001179">
    <property type="entry name" value="PPIase_FKBP_dom"/>
</dbReference>
<proteinExistence type="predicted"/>
<feature type="signal peptide" evidence="7">
    <location>
        <begin position="1"/>
        <end position="22"/>
    </location>
</feature>
<evidence type="ECO:0000313" key="10">
    <source>
        <dbReference type="Proteomes" id="UP001288320"/>
    </source>
</evidence>
<evidence type="ECO:0000313" key="9">
    <source>
        <dbReference type="EMBL" id="MDY5140338.1"/>
    </source>
</evidence>
<gene>
    <name evidence="9" type="ORF">R6G74_03270</name>
</gene>
<evidence type="ECO:0000256" key="4">
    <source>
        <dbReference type="ARBA" id="ARBA00023235"/>
    </source>
</evidence>
<dbReference type="GeneID" id="92814348"/>
<reference evidence="9" key="1">
    <citation type="submission" date="2023-10" db="EMBL/GenBank/DDBJ databases">
        <title>Whole Genome based description of the genera Actinobaculum and Actinotignum reveals a complex phylogenetic relationship within the species included in the genus Actinotignum.</title>
        <authorList>
            <person name="Jensen C.S."/>
            <person name="Dargis R."/>
            <person name="Kemp M."/>
            <person name="Christensen J.J."/>
        </authorList>
    </citation>
    <scope>NUCLEOTIDE SEQUENCE</scope>
    <source>
        <strain evidence="9">SLA_B245</strain>
    </source>
</reference>
<evidence type="ECO:0000256" key="1">
    <source>
        <dbReference type="ARBA" id="ARBA00000971"/>
    </source>
</evidence>
<dbReference type="AlphaFoldDB" id="A0AAW9HCE3"/>
<keyword evidence="3 5" id="KW-0697">Rotamase</keyword>
<dbReference type="InterPro" id="IPR044609">
    <property type="entry name" value="FKBP2/11"/>
</dbReference>
<feature type="domain" description="PPIase FKBP-type" evidence="8">
    <location>
        <begin position="104"/>
        <end position="193"/>
    </location>
</feature>
<keyword evidence="4 5" id="KW-0413">Isomerase</keyword>
<dbReference type="PROSITE" id="PS50059">
    <property type="entry name" value="FKBP_PPIASE"/>
    <property type="match status" value="1"/>
</dbReference>
<dbReference type="PANTHER" id="PTHR45779">
    <property type="entry name" value="PEPTIDYLPROLYL ISOMERASE"/>
    <property type="match status" value="1"/>
</dbReference>
<dbReference type="InterPro" id="IPR046357">
    <property type="entry name" value="PPIase_dom_sf"/>
</dbReference>
<keyword evidence="7" id="KW-0732">Signal</keyword>
<comment type="caution">
    <text evidence="9">The sequence shown here is derived from an EMBL/GenBank/DDBJ whole genome shotgun (WGS) entry which is preliminary data.</text>
</comment>
<evidence type="ECO:0000256" key="5">
    <source>
        <dbReference type="PROSITE-ProRule" id="PRU00277"/>
    </source>
</evidence>
<dbReference type="EC" id="5.2.1.8" evidence="2 5"/>
<dbReference type="Pfam" id="PF00254">
    <property type="entry name" value="FKBP_C"/>
    <property type="match status" value="1"/>
</dbReference>
<feature type="region of interest" description="Disordered" evidence="6">
    <location>
        <begin position="27"/>
        <end position="52"/>
    </location>
</feature>
<evidence type="ECO:0000256" key="3">
    <source>
        <dbReference type="ARBA" id="ARBA00023110"/>
    </source>
</evidence>